<proteinExistence type="predicted"/>
<dbReference type="GeneID" id="92744729"/>
<gene>
    <name evidence="2" type="ORF">NCTC8529_02129</name>
</gene>
<dbReference type="EMBL" id="LR134310">
    <property type="protein sequence ID" value="VEE92985.1"/>
    <property type="molecule type" value="Genomic_DNA"/>
</dbReference>
<evidence type="ECO:0000313" key="2">
    <source>
        <dbReference type="EMBL" id="VEE92985.1"/>
    </source>
</evidence>
<dbReference type="SUPFAM" id="SSF160059">
    <property type="entry name" value="PriA/YqbF domain"/>
    <property type="match status" value="1"/>
</dbReference>
<feature type="region of interest" description="Disordered" evidence="1">
    <location>
        <begin position="1"/>
        <end position="55"/>
    </location>
</feature>
<dbReference type="RefSeq" id="WP_039196622.1">
    <property type="nucleotide sequence ID" value="NZ_LR134310.1"/>
</dbReference>
<dbReference type="AlphaFoldDB" id="A0AAX3FLQ9"/>
<evidence type="ECO:0000313" key="3">
    <source>
        <dbReference type="Proteomes" id="UP000268529"/>
    </source>
</evidence>
<protein>
    <recommendedName>
        <fullName evidence="4">Transcriptional regulator</fullName>
    </recommendedName>
</protein>
<feature type="compositionally biased region" description="Basic and acidic residues" evidence="1">
    <location>
        <begin position="28"/>
        <end position="55"/>
    </location>
</feature>
<organism evidence="2 3">
    <name type="scientific">Actinobacillus equuli</name>
    <dbReference type="NCBI Taxonomy" id="718"/>
    <lineage>
        <taxon>Bacteria</taxon>
        <taxon>Pseudomonadati</taxon>
        <taxon>Pseudomonadota</taxon>
        <taxon>Gammaproteobacteria</taxon>
        <taxon>Pasteurellales</taxon>
        <taxon>Pasteurellaceae</taxon>
        <taxon>Actinobacillus</taxon>
    </lineage>
</organism>
<accession>A0AAX3FLQ9</accession>
<evidence type="ECO:0008006" key="4">
    <source>
        <dbReference type="Google" id="ProtNLM"/>
    </source>
</evidence>
<evidence type="ECO:0000256" key="1">
    <source>
        <dbReference type="SAM" id="MobiDB-lite"/>
    </source>
</evidence>
<dbReference type="Proteomes" id="UP000268529">
    <property type="component" value="Chromosome"/>
</dbReference>
<feature type="compositionally biased region" description="Basic and acidic residues" evidence="1">
    <location>
        <begin position="1"/>
        <end position="12"/>
    </location>
</feature>
<sequence>MAKKNPKVDETKNPAGDALSTDNADSAKTSEADGTTKMDELQDTKSSKDETDSDLLKGAEIIEPIAFQIKLKAIHPQATYGRCGYRFNKNEALEISRDALTGEQIITLSKDPYLEFVPVVEGNA</sequence>
<reference evidence="2 3" key="1">
    <citation type="submission" date="2018-12" db="EMBL/GenBank/DDBJ databases">
        <authorList>
            <consortium name="Pathogen Informatics"/>
        </authorList>
    </citation>
    <scope>NUCLEOTIDE SEQUENCE [LARGE SCALE GENOMIC DNA]</scope>
    <source>
        <strain evidence="2 3">NCTC8529</strain>
    </source>
</reference>
<name>A0AAX3FLQ9_ACTEU</name>